<sequence>MAASPAGRAAHSLMQGNIIFNPFGGADKVLAGESTRKENVKKKVANAIMQLLPYGGLCEQLRQGSHPKGLPPLIFKGCVAQGCAKDWAGSELNSKVI</sequence>
<gene>
    <name evidence="1" type="ORF">PDE_08003</name>
</gene>
<dbReference type="Proteomes" id="UP000019376">
    <property type="component" value="Unassembled WGS sequence"/>
</dbReference>
<dbReference type="EMBL" id="KB644414">
    <property type="protein sequence ID" value="EPS33042.1"/>
    <property type="molecule type" value="Genomic_DNA"/>
</dbReference>
<name>S8BDG9_PENO1</name>
<evidence type="ECO:0000313" key="2">
    <source>
        <dbReference type="Proteomes" id="UP000019376"/>
    </source>
</evidence>
<evidence type="ECO:0000313" key="1">
    <source>
        <dbReference type="EMBL" id="EPS33042.1"/>
    </source>
</evidence>
<organism evidence="1 2">
    <name type="scientific">Penicillium oxalicum (strain 114-2 / CGMCC 5302)</name>
    <name type="common">Penicillium decumbens</name>
    <dbReference type="NCBI Taxonomy" id="933388"/>
    <lineage>
        <taxon>Eukaryota</taxon>
        <taxon>Fungi</taxon>
        <taxon>Dikarya</taxon>
        <taxon>Ascomycota</taxon>
        <taxon>Pezizomycotina</taxon>
        <taxon>Eurotiomycetes</taxon>
        <taxon>Eurotiomycetidae</taxon>
        <taxon>Eurotiales</taxon>
        <taxon>Aspergillaceae</taxon>
        <taxon>Penicillium</taxon>
    </lineage>
</organism>
<reference evidence="1 2" key="1">
    <citation type="journal article" date="2013" name="PLoS ONE">
        <title>Genomic and secretomic analyses reveal unique features of the lignocellulolytic enzyme system of Penicillium decumbens.</title>
        <authorList>
            <person name="Liu G."/>
            <person name="Zhang L."/>
            <person name="Wei X."/>
            <person name="Zou G."/>
            <person name="Qin Y."/>
            <person name="Ma L."/>
            <person name="Li J."/>
            <person name="Zheng H."/>
            <person name="Wang S."/>
            <person name="Wang C."/>
            <person name="Xun L."/>
            <person name="Zhao G.-P."/>
            <person name="Zhou Z."/>
            <person name="Qu Y."/>
        </authorList>
    </citation>
    <scope>NUCLEOTIDE SEQUENCE [LARGE SCALE GENOMIC DNA]</scope>
    <source>
        <strain evidence="2">114-2 / CGMCC 5302</strain>
    </source>
</reference>
<dbReference type="AlphaFoldDB" id="S8BDG9"/>
<dbReference type="HOGENOM" id="CLU_2347402_0_0_1"/>
<keyword evidence="2" id="KW-1185">Reference proteome</keyword>
<proteinExistence type="predicted"/>
<protein>
    <submittedName>
        <fullName evidence="1">Uncharacterized protein</fullName>
    </submittedName>
</protein>
<accession>S8BDG9</accession>